<organism evidence="3 4">
    <name type="scientific">Flavobacterium procerum</name>
    <dbReference type="NCBI Taxonomy" id="1455569"/>
    <lineage>
        <taxon>Bacteria</taxon>
        <taxon>Pseudomonadati</taxon>
        <taxon>Bacteroidota</taxon>
        <taxon>Flavobacteriia</taxon>
        <taxon>Flavobacteriales</taxon>
        <taxon>Flavobacteriaceae</taxon>
        <taxon>Flavobacterium</taxon>
    </lineage>
</organism>
<name>A0ABV6BUW4_9FLAO</name>
<keyword evidence="4" id="KW-1185">Reference proteome</keyword>
<evidence type="ECO:0000256" key="1">
    <source>
        <dbReference type="SAM" id="MobiDB-lite"/>
    </source>
</evidence>
<evidence type="ECO:0000259" key="2">
    <source>
        <dbReference type="Pfam" id="PF13020"/>
    </source>
</evidence>
<protein>
    <submittedName>
        <fullName evidence="3">Sacsin N-terminal ATP-binding-like domain-containing protein</fullName>
    </submittedName>
</protein>
<dbReference type="Gene3D" id="3.30.565.10">
    <property type="entry name" value="Histidine kinase-like ATPase, C-terminal domain"/>
    <property type="match status" value="1"/>
</dbReference>
<comment type="caution">
    <text evidence="3">The sequence shown here is derived from an EMBL/GenBank/DDBJ whole genome shotgun (WGS) entry which is preliminary data.</text>
</comment>
<dbReference type="InterPro" id="IPR052957">
    <property type="entry name" value="Auxin_embryo_med"/>
</dbReference>
<sequence length="1505" mass="175440">MLDFVQTQIDKRTNLLRDSDQLLKEYNEENEIINGYNGRQILELLQNCDDQGSTEVLIKLEQESNSITIFNNGIPFSERGYKSLFMPFRSSKISKKDYIGNKGLGFRSIINWSEQVEIISNGMSLVYSQENRKEFFYSNFDQQTRKEILDEEGLSENAVPVPFLGIPEIKTAASDPNYVTSISIKYHARFIKNILFQIKQITPETLFFLKSLQVIKFEGFDNQIKSITTHKTVINNETSQFGPVEKITYNQKTWYIFKEEESLGTLIKNDKKEQEFYQIKIAMEENMEDTSSRLYSFFPTNIYLHQPYILHATFDLDATRNQLVESDKNKIILQKAVQFTIKVAKYFASGRASYKPLQILTHKHKADTLNNLGYYDWIEDAFKKEALFPCVDNRFRKLKEVVYYGDGFANMLLDSKATEILGFHLLPAKNLNLQNIPFFDEVYKSFENIKDVIGVFNRISDLPLTMEQRATYIFEITKKGSELKKKYTNRLNLLLDKDGNKILGTEYIYTPETKDSSLQTPSYSRIKFINRNLYLLLSNILGFNADRDRNRSRFISDKLQGLCNIHSFEPANLARKIINETNAEIKKSEDDQLGIIQQMNRCLFHNFQFINTENINTALPFEIPTITLEGGISLTSNTVLCSIYPRGRINQTIFEGIYTDADFIAAPQQLGIEIPEGEEGILKIQEYLKWLKVNDHSRYAVKDFDNSGALDYFQSIHKENYTRYKLSLTTIHNFENILKQLSFEKFILWIHTDPVLKTQLYQDKNTDKVEYLYRNNYVYNIKKSYIKYLIGKHYQVKFHNLLIDDKYSWVNDFEIDYRHALFMGQNISKTVIQEILVALGAKDEFNNLPIDKVAEIINMLCIKYPDGTKSSGFYKKALSHFRENKIIIKTPLQLFADDGESLKIYKQEQVYFSEKIKIPNRLKKDFPVFNFPPRSGGVEALKFFAINDLNDLKLELESYQVHDALSAALNTHLKELKPYILAQRIHDFDELKSQQTQASICSKIKIYVCEKLEYTVNGKHYSTSDCEFLHHSEQTYYIKVNYIEEISHLLKKPAFTDSIAEIIALSFDVKNDKAEFRNLIRNDIEIAKNDIIRDYGKDVLKEAKELLGLADYKEAFWKTIFDLKGIKYEMAMDDLSLNQRIADKLNLNFEAGQLDYESISSISQINKIKDLFADLKIQLSDFVQFYPYQLSYDTYHFKNLRDLILSKKIEAKYAIWKNFNILDTQAKKDFVDTINRLENYEEFANRVSQEKKYEFSVDYPYYLDLYIQQIYGNIELKDSINFQEMLASNRLHFTAQQILQINQNSGLKSLLYFENSIEELKAILQEQNKINDTPLQSTFGTPASSNDAGIKSPANVPAMVSSEKLKYKPASSNTASKRKPYFNSGENNDKLKHIGNSSEDLVIKFLEENNYSNIYKVSEDNEGLHYDIRFTDSEGNIKFIEVKTFNNGMFYLSKDEYDFGSLNQHDYEIWLVNNGSIIFPIKDFFTNPKYQLIPNQYTVYLDIEK</sequence>
<dbReference type="PANTHER" id="PTHR32387">
    <property type="entry name" value="WU:FJ29H11"/>
    <property type="match status" value="1"/>
</dbReference>
<evidence type="ECO:0000313" key="3">
    <source>
        <dbReference type="EMBL" id="MFC0077817.1"/>
    </source>
</evidence>
<dbReference type="InterPro" id="IPR024975">
    <property type="entry name" value="NOV_C"/>
</dbReference>
<dbReference type="PANTHER" id="PTHR32387:SF0">
    <property type="entry name" value="PROTEIN NO VEIN"/>
    <property type="match status" value="1"/>
</dbReference>
<dbReference type="RefSeq" id="WP_379686550.1">
    <property type="nucleotide sequence ID" value="NZ_JBHLYW010000009.1"/>
</dbReference>
<evidence type="ECO:0000313" key="4">
    <source>
        <dbReference type="Proteomes" id="UP001589734"/>
    </source>
</evidence>
<dbReference type="Proteomes" id="UP001589734">
    <property type="component" value="Unassembled WGS sequence"/>
</dbReference>
<feature type="domain" description="Protein NO VEIN C-terminal" evidence="2">
    <location>
        <begin position="1399"/>
        <end position="1474"/>
    </location>
</feature>
<reference evidence="3 4" key="1">
    <citation type="submission" date="2024-09" db="EMBL/GenBank/DDBJ databases">
        <authorList>
            <person name="Sun Q."/>
            <person name="Mori K."/>
        </authorList>
    </citation>
    <scope>NUCLEOTIDE SEQUENCE [LARGE SCALE GENOMIC DNA]</scope>
    <source>
        <strain evidence="3 4">CGMCC 1.12926</strain>
    </source>
</reference>
<dbReference type="Pfam" id="PF13020">
    <property type="entry name" value="NOV_C"/>
    <property type="match status" value="1"/>
</dbReference>
<proteinExistence type="predicted"/>
<dbReference type="NCBIfam" id="NF047352">
    <property type="entry name" value="P_loop_sacsin"/>
    <property type="match status" value="1"/>
</dbReference>
<feature type="region of interest" description="Disordered" evidence="1">
    <location>
        <begin position="1368"/>
        <end position="1388"/>
    </location>
</feature>
<dbReference type="InterPro" id="IPR036890">
    <property type="entry name" value="HATPase_C_sf"/>
</dbReference>
<dbReference type="EMBL" id="JBHLYW010000009">
    <property type="protein sequence ID" value="MFC0077817.1"/>
    <property type="molecule type" value="Genomic_DNA"/>
</dbReference>
<gene>
    <name evidence="3" type="ORF">ACFFLS_12275</name>
</gene>
<accession>A0ABV6BUW4</accession>
<dbReference type="SUPFAM" id="SSF55874">
    <property type="entry name" value="ATPase domain of HSP90 chaperone/DNA topoisomerase II/histidine kinase"/>
    <property type="match status" value="1"/>
</dbReference>